<name>A0AAD7DQX1_MYCRO</name>
<evidence type="ECO:0000313" key="1">
    <source>
        <dbReference type="EMBL" id="KAJ7696982.1"/>
    </source>
</evidence>
<dbReference type="AlphaFoldDB" id="A0AAD7DQX1"/>
<sequence length="160" mass="18169">MGTKRALVLVSRGWYLAGINFLYRHITLRRPLALVSFLNTLTEAQPHLGGLVRSITFMTYVPPLYSREVSDYMVSILKLCPIVTSVSDLPPFVLPRRLILPFLPSTVTTIKLSPSDHIDDIHRIITQKWKLLQTVATIKMPHNPGNVHNHAQFLDRTCTD</sequence>
<keyword evidence="2" id="KW-1185">Reference proteome</keyword>
<proteinExistence type="predicted"/>
<dbReference type="Proteomes" id="UP001221757">
    <property type="component" value="Unassembled WGS sequence"/>
</dbReference>
<protein>
    <submittedName>
        <fullName evidence="1">Uncharacterized protein</fullName>
    </submittedName>
</protein>
<reference evidence="1" key="1">
    <citation type="submission" date="2023-03" db="EMBL/GenBank/DDBJ databases">
        <title>Massive genome expansion in bonnet fungi (Mycena s.s.) driven by repeated elements and novel gene families across ecological guilds.</title>
        <authorList>
            <consortium name="Lawrence Berkeley National Laboratory"/>
            <person name="Harder C.B."/>
            <person name="Miyauchi S."/>
            <person name="Viragh M."/>
            <person name="Kuo A."/>
            <person name="Thoen E."/>
            <person name="Andreopoulos B."/>
            <person name="Lu D."/>
            <person name="Skrede I."/>
            <person name="Drula E."/>
            <person name="Henrissat B."/>
            <person name="Morin E."/>
            <person name="Kohler A."/>
            <person name="Barry K."/>
            <person name="LaButti K."/>
            <person name="Morin E."/>
            <person name="Salamov A."/>
            <person name="Lipzen A."/>
            <person name="Mereny Z."/>
            <person name="Hegedus B."/>
            <person name="Baldrian P."/>
            <person name="Stursova M."/>
            <person name="Weitz H."/>
            <person name="Taylor A."/>
            <person name="Grigoriev I.V."/>
            <person name="Nagy L.G."/>
            <person name="Martin F."/>
            <person name="Kauserud H."/>
        </authorList>
    </citation>
    <scope>NUCLEOTIDE SEQUENCE</scope>
    <source>
        <strain evidence="1">CBHHK067</strain>
    </source>
</reference>
<gene>
    <name evidence="1" type="ORF">B0H17DRAFT_1130633</name>
</gene>
<dbReference type="EMBL" id="JARKIE010000032">
    <property type="protein sequence ID" value="KAJ7696982.1"/>
    <property type="molecule type" value="Genomic_DNA"/>
</dbReference>
<accession>A0AAD7DQX1</accession>
<organism evidence="1 2">
    <name type="scientific">Mycena rosella</name>
    <name type="common">Pink bonnet</name>
    <name type="synonym">Agaricus rosellus</name>
    <dbReference type="NCBI Taxonomy" id="1033263"/>
    <lineage>
        <taxon>Eukaryota</taxon>
        <taxon>Fungi</taxon>
        <taxon>Dikarya</taxon>
        <taxon>Basidiomycota</taxon>
        <taxon>Agaricomycotina</taxon>
        <taxon>Agaricomycetes</taxon>
        <taxon>Agaricomycetidae</taxon>
        <taxon>Agaricales</taxon>
        <taxon>Marasmiineae</taxon>
        <taxon>Mycenaceae</taxon>
        <taxon>Mycena</taxon>
    </lineage>
</organism>
<evidence type="ECO:0000313" key="2">
    <source>
        <dbReference type="Proteomes" id="UP001221757"/>
    </source>
</evidence>
<comment type="caution">
    <text evidence="1">The sequence shown here is derived from an EMBL/GenBank/DDBJ whole genome shotgun (WGS) entry which is preliminary data.</text>
</comment>